<evidence type="ECO:0000313" key="2">
    <source>
        <dbReference type="EMBL" id="KAJ7085104.1"/>
    </source>
</evidence>
<evidence type="ECO:0000313" key="3">
    <source>
        <dbReference type="Proteomes" id="UP001222325"/>
    </source>
</evidence>
<feature type="compositionally biased region" description="Low complexity" evidence="1">
    <location>
        <begin position="317"/>
        <end position="330"/>
    </location>
</feature>
<comment type="caution">
    <text evidence="2">The sequence shown here is derived from an EMBL/GenBank/DDBJ whole genome shotgun (WGS) entry which is preliminary data.</text>
</comment>
<evidence type="ECO:0000256" key="1">
    <source>
        <dbReference type="SAM" id="MobiDB-lite"/>
    </source>
</evidence>
<name>A0AAD6U506_9AGAR</name>
<dbReference type="AlphaFoldDB" id="A0AAD6U506"/>
<organism evidence="2 3">
    <name type="scientific">Mycena belliarum</name>
    <dbReference type="NCBI Taxonomy" id="1033014"/>
    <lineage>
        <taxon>Eukaryota</taxon>
        <taxon>Fungi</taxon>
        <taxon>Dikarya</taxon>
        <taxon>Basidiomycota</taxon>
        <taxon>Agaricomycotina</taxon>
        <taxon>Agaricomycetes</taxon>
        <taxon>Agaricomycetidae</taxon>
        <taxon>Agaricales</taxon>
        <taxon>Marasmiineae</taxon>
        <taxon>Mycenaceae</taxon>
        <taxon>Mycena</taxon>
    </lineage>
</organism>
<protein>
    <submittedName>
        <fullName evidence="2">Uncharacterized protein</fullName>
    </submittedName>
</protein>
<sequence length="355" mass="39250">MVRPFRAHAIQAPARRRVEWESVCRAVKAQAGTLMRMCNGWCVASSPDTVRHAAHAPPRETACPSIVNTTPSHRRSFASSLSSGVTTSSLRRRVGHPASDVCAAPAIAHRAMPSQCHPFESHLESHSLAPFLPVPLANSRRPCHLPDPRTPTPLCALLRAGVSPSVSKRSNFPERRLSFKRSANIRSMQQERPFDAGSSPGMRVPSLRVLVKSALPRKTSASHMYTLPLPHPLDAQIRATHNQDDIAQTHFRASNRTSHFAPAGASASASPQYLTSARSWYRLDAYAVRDISGERCTRTRSTLARFRNPRTSDHQLSSCRPSSRQASSPRRILDVVPQRCTPRARYTIYVRLCPG</sequence>
<dbReference type="Proteomes" id="UP001222325">
    <property type="component" value="Unassembled WGS sequence"/>
</dbReference>
<dbReference type="EMBL" id="JARJCN010000035">
    <property type="protein sequence ID" value="KAJ7085104.1"/>
    <property type="molecule type" value="Genomic_DNA"/>
</dbReference>
<proteinExistence type="predicted"/>
<keyword evidence="3" id="KW-1185">Reference proteome</keyword>
<feature type="region of interest" description="Disordered" evidence="1">
    <location>
        <begin position="309"/>
        <end position="330"/>
    </location>
</feature>
<gene>
    <name evidence="2" type="ORF">B0H15DRAFT_988571</name>
</gene>
<reference evidence="2" key="1">
    <citation type="submission" date="2023-03" db="EMBL/GenBank/DDBJ databases">
        <title>Massive genome expansion in bonnet fungi (Mycena s.s.) driven by repeated elements and novel gene families across ecological guilds.</title>
        <authorList>
            <consortium name="Lawrence Berkeley National Laboratory"/>
            <person name="Harder C.B."/>
            <person name="Miyauchi S."/>
            <person name="Viragh M."/>
            <person name="Kuo A."/>
            <person name="Thoen E."/>
            <person name="Andreopoulos B."/>
            <person name="Lu D."/>
            <person name="Skrede I."/>
            <person name="Drula E."/>
            <person name="Henrissat B."/>
            <person name="Morin E."/>
            <person name="Kohler A."/>
            <person name="Barry K."/>
            <person name="LaButti K."/>
            <person name="Morin E."/>
            <person name="Salamov A."/>
            <person name="Lipzen A."/>
            <person name="Mereny Z."/>
            <person name="Hegedus B."/>
            <person name="Baldrian P."/>
            <person name="Stursova M."/>
            <person name="Weitz H."/>
            <person name="Taylor A."/>
            <person name="Grigoriev I.V."/>
            <person name="Nagy L.G."/>
            <person name="Martin F."/>
            <person name="Kauserud H."/>
        </authorList>
    </citation>
    <scope>NUCLEOTIDE SEQUENCE</scope>
    <source>
        <strain evidence="2">CBHHK173m</strain>
    </source>
</reference>
<accession>A0AAD6U506</accession>